<dbReference type="OrthoDB" id="8063408at2759"/>
<protein>
    <submittedName>
        <fullName evidence="1">Uncharacterized protein</fullName>
    </submittedName>
</protein>
<evidence type="ECO:0000313" key="1">
    <source>
        <dbReference type="EMBL" id="GFG38379.1"/>
    </source>
</evidence>
<dbReference type="PANTHER" id="PTHR46114:SF1">
    <property type="entry name" value="ZAD DOMAIN-CONTAINING PROTEIN"/>
    <property type="match status" value="1"/>
</dbReference>
<sequence length="257" mass="30054">DVVYCIDADDLFGALGHVYNPEEWRHFIDLSKVSLKTVLLHHGNIYPSVPLAYSAHMKESHEYMHTLLNCMHCDMFKWKICGDLKVLGQLLAMQRGYTRCCCFLCEWDSHDKKQHYVHKDWPQQHIFAPGKMNISCEPLVNPRDVYLTPLHIKLGLMKVFVKAPDIGGQAFTYLRNKFPRLSEAKVKKRIFIGPQIREAMLKCFQVMKCNMSLKLHFLDSHLDFFPKILGEVSNEHSERFHQDISITEKQFVGRWNC</sequence>
<feature type="non-terminal residue" evidence="1">
    <location>
        <position position="1"/>
    </location>
</feature>
<dbReference type="EMBL" id="BLKM01012988">
    <property type="protein sequence ID" value="GFG38379.1"/>
    <property type="molecule type" value="Genomic_DNA"/>
</dbReference>
<dbReference type="PANTHER" id="PTHR46114">
    <property type="entry name" value="APPLE DOMAIN-CONTAINING PROTEIN"/>
    <property type="match status" value="1"/>
</dbReference>
<dbReference type="InParanoid" id="A0A6L2Q0Y4"/>
<feature type="non-terminal residue" evidence="1">
    <location>
        <position position="257"/>
    </location>
</feature>
<gene>
    <name evidence="1" type="ORF">Cfor_03177</name>
</gene>
<evidence type="ECO:0000313" key="2">
    <source>
        <dbReference type="Proteomes" id="UP000502823"/>
    </source>
</evidence>
<organism evidence="1 2">
    <name type="scientific">Coptotermes formosanus</name>
    <name type="common">Formosan subterranean termite</name>
    <dbReference type="NCBI Taxonomy" id="36987"/>
    <lineage>
        <taxon>Eukaryota</taxon>
        <taxon>Metazoa</taxon>
        <taxon>Ecdysozoa</taxon>
        <taxon>Arthropoda</taxon>
        <taxon>Hexapoda</taxon>
        <taxon>Insecta</taxon>
        <taxon>Pterygota</taxon>
        <taxon>Neoptera</taxon>
        <taxon>Polyneoptera</taxon>
        <taxon>Dictyoptera</taxon>
        <taxon>Blattodea</taxon>
        <taxon>Blattoidea</taxon>
        <taxon>Termitoidae</taxon>
        <taxon>Rhinotermitidae</taxon>
        <taxon>Coptotermes</taxon>
    </lineage>
</organism>
<dbReference type="Proteomes" id="UP000502823">
    <property type="component" value="Unassembled WGS sequence"/>
</dbReference>
<keyword evidence="2" id="KW-1185">Reference proteome</keyword>
<proteinExistence type="predicted"/>
<accession>A0A6L2Q0Y4</accession>
<reference evidence="2" key="1">
    <citation type="submission" date="2020-01" db="EMBL/GenBank/DDBJ databases">
        <title>Draft genome sequence of the Termite Coptotermes fromosanus.</title>
        <authorList>
            <person name="Itakura S."/>
            <person name="Yosikawa Y."/>
            <person name="Umezawa K."/>
        </authorList>
    </citation>
    <scope>NUCLEOTIDE SEQUENCE [LARGE SCALE GENOMIC DNA]</scope>
</reference>
<comment type="caution">
    <text evidence="1">The sequence shown here is derived from an EMBL/GenBank/DDBJ whole genome shotgun (WGS) entry which is preliminary data.</text>
</comment>
<dbReference type="AlphaFoldDB" id="A0A6L2Q0Y4"/>
<name>A0A6L2Q0Y4_COPFO</name>